<dbReference type="SMART" id="SM00382">
    <property type="entry name" value="AAA"/>
    <property type="match status" value="1"/>
</dbReference>
<dbReference type="Pfam" id="PF00158">
    <property type="entry name" value="Sigma54_activat"/>
    <property type="match status" value="1"/>
</dbReference>
<evidence type="ECO:0000256" key="5">
    <source>
        <dbReference type="SAM" id="MobiDB-lite"/>
    </source>
</evidence>
<evidence type="ECO:0000259" key="6">
    <source>
        <dbReference type="PROSITE" id="PS50045"/>
    </source>
</evidence>
<feature type="domain" description="Sigma-54 factor interaction" evidence="6">
    <location>
        <begin position="139"/>
        <end position="370"/>
    </location>
</feature>
<sequence length="478" mass="52481">MNSPAANFDELDLFVWEGKADILDRIARCMASFDVEVIRADGMPPPPQEQGAALRPSVAIISVTVIDSGGLAHATELLQGMPVIWVAAGSRERDSRTYPPEYLHVLPYDFTCAELRTMVAKLVRQLRAREVAPQAPDVLVAHSDAMKALLAEVNAFSDCDHSVLVRGETGVGKERIAQQLHLGHQRYGKGAFVAVNCGAIPDGLFESLFFGHTKGSFTGAVHAHRGYFEQATGGTLFLDEIGDLPRYQQVKLLRVLEDNAVTRLGATAPVRVDFRLVAATNRNLREMVASGEFRADLFYRLAVIELHVPSLEERGEIDKIAIFKALLTNVLGEELEALGETPHWLSDAVAETYFPGNVRQLRNLAERVGVIARQLHSWDQNLIQRAIALTRGTPAPAASADRNGAGSNGNGAGGFLDGSADRKGWNSSERNRIIAALEINDWKRQDTAQHLGISRKVLWEKMRKYQILDGEPGIPEEQ</sequence>
<dbReference type="InterPro" id="IPR009057">
    <property type="entry name" value="Homeodomain-like_sf"/>
</dbReference>
<keyword evidence="8" id="KW-1185">Reference proteome</keyword>
<dbReference type="InterPro" id="IPR025662">
    <property type="entry name" value="Sigma_54_int_dom_ATP-bd_1"/>
</dbReference>
<keyword evidence="1" id="KW-0547">Nucleotide-binding</keyword>
<dbReference type="InterPro" id="IPR025944">
    <property type="entry name" value="Sigma_54_int_dom_CS"/>
</dbReference>
<dbReference type="GO" id="GO:0005524">
    <property type="term" value="F:ATP binding"/>
    <property type="evidence" value="ECO:0007669"/>
    <property type="project" value="UniProtKB-KW"/>
</dbReference>
<feature type="region of interest" description="Disordered" evidence="5">
    <location>
        <begin position="394"/>
        <end position="416"/>
    </location>
</feature>
<dbReference type="Pfam" id="PF02954">
    <property type="entry name" value="HTH_8"/>
    <property type="match status" value="1"/>
</dbReference>
<dbReference type="PRINTS" id="PR01590">
    <property type="entry name" value="HTHFIS"/>
</dbReference>
<dbReference type="PROSITE" id="PS50045">
    <property type="entry name" value="SIGMA54_INTERACT_4"/>
    <property type="match status" value="1"/>
</dbReference>
<reference evidence="7 8" key="1">
    <citation type="submission" date="2018-12" db="EMBL/GenBank/DDBJ databases">
        <title>The genome of Variovorax gossypii DSM 100435.</title>
        <authorList>
            <person name="Gao J."/>
            <person name="Sun J."/>
        </authorList>
    </citation>
    <scope>NUCLEOTIDE SEQUENCE [LARGE SCALE GENOMIC DNA]</scope>
    <source>
        <strain evidence="7 8">DSM 100435</strain>
    </source>
</reference>
<dbReference type="CDD" id="cd00009">
    <property type="entry name" value="AAA"/>
    <property type="match status" value="1"/>
</dbReference>
<dbReference type="FunFam" id="3.40.50.300:FF:000006">
    <property type="entry name" value="DNA-binding transcriptional regulator NtrC"/>
    <property type="match status" value="1"/>
</dbReference>
<dbReference type="InterPro" id="IPR002078">
    <property type="entry name" value="Sigma_54_int"/>
</dbReference>
<organism evidence="7 8">
    <name type="scientific">Variovorax gossypii</name>
    <dbReference type="NCBI Taxonomy" id="1679495"/>
    <lineage>
        <taxon>Bacteria</taxon>
        <taxon>Pseudomonadati</taxon>
        <taxon>Pseudomonadota</taxon>
        <taxon>Betaproteobacteria</taxon>
        <taxon>Burkholderiales</taxon>
        <taxon>Comamonadaceae</taxon>
        <taxon>Variovorax</taxon>
    </lineage>
</organism>
<dbReference type="Gene3D" id="3.40.50.300">
    <property type="entry name" value="P-loop containing nucleotide triphosphate hydrolases"/>
    <property type="match status" value="1"/>
</dbReference>
<dbReference type="PROSITE" id="PS00688">
    <property type="entry name" value="SIGMA54_INTERACT_3"/>
    <property type="match status" value="1"/>
</dbReference>
<keyword evidence="2" id="KW-0067">ATP-binding</keyword>
<name>A0A3S0Q9I9_9BURK</name>
<dbReference type="OrthoDB" id="9761705at2"/>
<evidence type="ECO:0000313" key="8">
    <source>
        <dbReference type="Proteomes" id="UP000267418"/>
    </source>
</evidence>
<gene>
    <name evidence="7" type="ORF">EJP69_15630</name>
</gene>
<dbReference type="GO" id="GO:0006355">
    <property type="term" value="P:regulation of DNA-templated transcription"/>
    <property type="evidence" value="ECO:0007669"/>
    <property type="project" value="InterPro"/>
</dbReference>
<evidence type="ECO:0000256" key="2">
    <source>
        <dbReference type="ARBA" id="ARBA00022840"/>
    </source>
</evidence>
<dbReference type="RefSeq" id="WP_126471292.1">
    <property type="nucleotide sequence ID" value="NZ_RXOE01000003.1"/>
</dbReference>
<dbReference type="SUPFAM" id="SSF46689">
    <property type="entry name" value="Homeodomain-like"/>
    <property type="match status" value="1"/>
</dbReference>
<dbReference type="AlphaFoldDB" id="A0A3S0Q9I9"/>
<dbReference type="EMBL" id="RXOE01000003">
    <property type="protein sequence ID" value="RTQ33798.1"/>
    <property type="molecule type" value="Genomic_DNA"/>
</dbReference>
<dbReference type="SUPFAM" id="SSF52540">
    <property type="entry name" value="P-loop containing nucleoside triphosphate hydrolases"/>
    <property type="match status" value="1"/>
</dbReference>
<evidence type="ECO:0000313" key="7">
    <source>
        <dbReference type="EMBL" id="RTQ33798.1"/>
    </source>
</evidence>
<dbReference type="Gene3D" id="1.10.10.60">
    <property type="entry name" value="Homeodomain-like"/>
    <property type="match status" value="1"/>
</dbReference>
<dbReference type="GO" id="GO:0043565">
    <property type="term" value="F:sequence-specific DNA binding"/>
    <property type="evidence" value="ECO:0007669"/>
    <property type="project" value="InterPro"/>
</dbReference>
<evidence type="ECO:0000256" key="1">
    <source>
        <dbReference type="ARBA" id="ARBA00022741"/>
    </source>
</evidence>
<proteinExistence type="predicted"/>
<comment type="caution">
    <text evidence="7">The sequence shown here is derived from an EMBL/GenBank/DDBJ whole genome shotgun (WGS) entry which is preliminary data.</text>
</comment>
<keyword evidence="4" id="KW-0804">Transcription</keyword>
<accession>A0A3S0Q9I9</accession>
<feature type="compositionally biased region" description="Gly residues" evidence="5">
    <location>
        <begin position="406"/>
        <end position="416"/>
    </location>
</feature>
<dbReference type="InterPro" id="IPR003593">
    <property type="entry name" value="AAA+_ATPase"/>
</dbReference>
<dbReference type="PANTHER" id="PTHR32071">
    <property type="entry name" value="TRANSCRIPTIONAL REGULATORY PROTEIN"/>
    <property type="match status" value="1"/>
</dbReference>
<protein>
    <submittedName>
        <fullName evidence="7">Sigma-54-dependent Fis family transcriptional regulator</fullName>
    </submittedName>
</protein>
<evidence type="ECO:0000256" key="3">
    <source>
        <dbReference type="ARBA" id="ARBA00023015"/>
    </source>
</evidence>
<dbReference type="InterPro" id="IPR002197">
    <property type="entry name" value="HTH_Fis"/>
</dbReference>
<evidence type="ECO:0000256" key="4">
    <source>
        <dbReference type="ARBA" id="ARBA00023163"/>
    </source>
</evidence>
<dbReference type="PROSITE" id="PS00675">
    <property type="entry name" value="SIGMA54_INTERACT_1"/>
    <property type="match status" value="1"/>
</dbReference>
<keyword evidence="3" id="KW-0805">Transcription regulation</keyword>
<dbReference type="Proteomes" id="UP000267418">
    <property type="component" value="Unassembled WGS sequence"/>
</dbReference>
<dbReference type="InterPro" id="IPR027417">
    <property type="entry name" value="P-loop_NTPase"/>
</dbReference>